<dbReference type="EMBL" id="OZ037947">
    <property type="protein sequence ID" value="CAL1707609.1"/>
    <property type="molecule type" value="Genomic_DNA"/>
</dbReference>
<protein>
    <submittedName>
        <fullName evidence="2">Uncharacterized protein</fullName>
    </submittedName>
</protein>
<accession>A0ABP1DKV7</accession>
<sequence>MAIVKDGLDSVVEWEMTVNQRGFVDNCFEEGQHETGIALLDSLRSPTLKPFPPYIRQLLYLALYPPFTPSPETEESKHNFDLGVPSSPSKLAARQHRSILSPTPAVSEAAQDILMAFAQTNSPESLFRALPSYVLSDIESGANNSVHAVLDDDEEDDDSPLARQSTRMKEVKNCWEILKEGFIQPRIDVPVSPRVRSRSRRHHADDDDDDDFSTTPPDLHVVGPHAWPVLEWMIVVFEKDEFTRERNHHSRYSPLLLARIPPSRTTGGGRWEVATPLDIVLHCLRQEEEEHRLLGVRLMTLLINLTNSEDLNINMFLTAASSRLSSFDSEQISFLFTRLPWKSLTVMECKLVLCRGLLMDPTSGVTSNSSTRPKPTFRAQPRSLASRRKRSDSVAENGATAAGNNASDPKAVSTSTRKFPLTTSSDILRLLASSHMASSDLLLSLWIKDELVRNFVIIQLWSAESNRDPGWTHVLESGQLIQAVQQSFATRSRSQELTQQVEDLKVSLLSFVETAAYQQANKFAVHE</sequence>
<feature type="region of interest" description="Disordered" evidence="1">
    <location>
        <begin position="193"/>
        <end position="215"/>
    </location>
</feature>
<gene>
    <name evidence="2" type="ORF">GFSPODELE1_LOCUS6451</name>
</gene>
<dbReference type="Proteomes" id="UP001497453">
    <property type="component" value="Chromosome 4"/>
</dbReference>
<evidence type="ECO:0000313" key="2">
    <source>
        <dbReference type="EMBL" id="CAL1707609.1"/>
    </source>
</evidence>
<keyword evidence="3" id="KW-1185">Reference proteome</keyword>
<reference evidence="3" key="1">
    <citation type="submission" date="2024-04" db="EMBL/GenBank/DDBJ databases">
        <authorList>
            <person name="Shaw F."/>
            <person name="Minotto A."/>
        </authorList>
    </citation>
    <scope>NUCLEOTIDE SEQUENCE [LARGE SCALE GENOMIC DNA]</scope>
</reference>
<organism evidence="2 3">
    <name type="scientific">Somion occarium</name>
    <dbReference type="NCBI Taxonomy" id="3059160"/>
    <lineage>
        <taxon>Eukaryota</taxon>
        <taxon>Fungi</taxon>
        <taxon>Dikarya</taxon>
        <taxon>Basidiomycota</taxon>
        <taxon>Agaricomycotina</taxon>
        <taxon>Agaricomycetes</taxon>
        <taxon>Polyporales</taxon>
        <taxon>Cerrenaceae</taxon>
        <taxon>Somion</taxon>
    </lineage>
</organism>
<proteinExistence type="predicted"/>
<evidence type="ECO:0000313" key="3">
    <source>
        <dbReference type="Proteomes" id="UP001497453"/>
    </source>
</evidence>
<feature type="compositionally biased region" description="Polar residues" evidence="1">
    <location>
        <begin position="363"/>
        <end position="373"/>
    </location>
</feature>
<feature type="region of interest" description="Disordered" evidence="1">
    <location>
        <begin position="363"/>
        <end position="415"/>
    </location>
</feature>
<evidence type="ECO:0000256" key="1">
    <source>
        <dbReference type="SAM" id="MobiDB-lite"/>
    </source>
</evidence>
<name>A0ABP1DKV7_9APHY</name>
<feature type="compositionally biased region" description="Low complexity" evidence="1">
    <location>
        <begin position="395"/>
        <end position="406"/>
    </location>
</feature>